<dbReference type="Gene3D" id="3.90.190.10">
    <property type="entry name" value="Protein tyrosine phosphatase superfamily"/>
    <property type="match status" value="1"/>
</dbReference>
<dbReference type="InterPro" id="IPR020422">
    <property type="entry name" value="TYR_PHOSPHATASE_DUAL_dom"/>
</dbReference>
<feature type="domain" description="Tyrosine-protein phosphatase" evidence="1">
    <location>
        <begin position="12"/>
        <end position="153"/>
    </location>
</feature>
<dbReference type="PANTHER" id="PTHR46381">
    <property type="entry name" value="MKPA PROTEIN"/>
    <property type="match status" value="1"/>
</dbReference>
<dbReference type="AlphaFoldDB" id="A0AAD7XIJ4"/>
<dbReference type="Pfam" id="PF00782">
    <property type="entry name" value="DSPc"/>
    <property type="match status" value="1"/>
</dbReference>
<keyword evidence="4" id="KW-1185">Reference proteome</keyword>
<evidence type="ECO:0000259" key="1">
    <source>
        <dbReference type="PROSITE" id="PS50054"/>
    </source>
</evidence>
<dbReference type="SUPFAM" id="SSF55753">
    <property type="entry name" value="Actin depolymerizing proteins"/>
    <property type="match status" value="1"/>
</dbReference>
<dbReference type="PROSITE" id="PS50056">
    <property type="entry name" value="TYR_PHOSPHATASE_2"/>
    <property type="match status" value="1"/>
</dbReference>
<dbReference type="Proteomes" id="UP001230188">
    <property type="component" value="Unassembled WGS sequence"/>
</dbReference>
<gene>
    <name evidence="3" type="ORF">CTAYLR_004714</name>
</gene>
<dbReference type="CDD" id="cd14498">
    <property type="entry name" value="DSP"/>
    <property type="match status" value="1"/>
</dbReference>
<proteinExistence type="predicted"/>
<sequence>MKREKLERYKSVCSEVVPKFLYVSGAEVATDLDQLQKHGITHVVNCAAQIVPSPHNLRYMLLNMRDDGLAEDMCWTMYAVFDFVEAAWDAGGRVLVHCVSGVSRSCGLAIAFLMHRGAGFGESYATVRLCRPVCEPNSGFQSQLMAWDERRRAIVDKRAAFVYRAVYRHRGDCASKLCVETTDYGSPLPPLPSTLDRRGAFVVLRDGSLTVWVGEACDEALRSCAIQTAVWLGAYDGAPSEFSIISQADRLLFDNNYDGEIGQVREYDEDYEPSLRSSAPTDDVISTPLEEVPVAAELPARRPSVVRLYELASESDDDAPVSAGYQWELVSDYDHGDLDSSRLLLLVAESEAGVRRVSAWVGSKCVFVADPQAGAATTGAEEDVRAFLRTITLPSATAQHAAPCVSQSGDLAVVWEGSEPDAFWAEFERGF</sequence>
<accession>A0AAD7XIJ4</accession>
<dbReference type="InterPro" id="IPR029021">
    <property type="entry name" value="Prot-tyrosine_phosphatase-like"/>
</dbReference>
<dbReference type="SUPFAM" id="SSF52799">
    <property type="entry name" value="(Phosphotyrosine protein) phosphatases II"/>
    <property type="match status" value="1"/>
</dbReference>
<dbReference type="InterPro" id="IPR000387">
    <property type="entry name" value="Tyr_Pase_dom"/>
</dbReference>
<evidence type="ECO:0000313" key="4">
    <source>
        <dbReference type="Proteomes" id="UP001230188"/>
    </source>
</evidence>
<evidence type="ECO:0000313" key="3">
    <source>
        <dbReference type="EMBL" id="KAJ8599671.1"/>
    </source>
</evidence>
<feature type="domain" description="Tyrosine specific protein phosphatases" evidence="2">
    <location>
        <begin position="78"/>
        <end position="132"/>
    </location>
</feature>
<comment type="caution">
    <text evidence="3">The sequence shown here is derived from an EMBL/GenBank/DDBJ whole genome shotgun (WGS) entry which is preliminary data.</text>
</comment>
<evidence type="ECO:0008006" key="5">
    <source>
        <dbReference type="Google" id="ProtNLM"/>
    </source>
</evidence>
<reference evidence="3" key="1">
    <citation type="submission" date="2023-01" db="EMBL/GenBank/DDBJ databases">
        <title>Metagenome sequencing of chrysophaentin producing Chrysophaeum taylorii.</title>
        <authorList>
            <person name="Davison J."/>
            <person name="Bewley C."/>
        </authorList>
    </citation>
    <scope>NUCLEOTIDE SEQUENCE</scope>
    <source>
        <strain evidence="3">NIES-1699</strain>
    </source>
</reference>
<dbReference type="PANTHER" id="PTHR46381:SF2">
    <property type="entry name" value="MAP KINASE PHOSPHATASE"/>
    <property type="match status" value="1"/>
</dbReference>
<dbReference type="SMART" id="SM00195">
    <property type="entry name" value="DSPc"/>
    <property type="match status" value="1"/>
</dbReference>
<dbReference type="InterPro" id="IPR000340">
    <property type="entry name" value="Dual-sp_phosphatase_cat-dom"/>
</dbReference>
<evidence type="ECO:0000259" key="2">
    <source>
        <dbReference type="PROSITE" id="PS50056"/>
    </source>
</evidence>
<protein>
    <recommendedName>
        <fullName evidence="5">Dual specificity protein phosphatase</fullName>
    </recommendedName>
</protein>
<dbReference type="EMBL" id="JAQMWT010000548">
    <property type="protein sequence ID" value="KAJ8599671.1"/>
    <property type="molecule type" value="Genomic_DNA"/>
</dbReference>
<name>A0AAD7XIJ4_9STRA</name>
<organism evidence="3 4">
    <name type="scientific">Chrysophaeum taylorii</name>
    <dbReference type="NCBI Taxonomy" id="2483200"/>
    <lineage>
        <taxon>Eukaryota</taxon>
        <taxon>Sar</taxon>
        <taxon>Stramenopiles</taxon>
        <taxon>Ochrophyta</taxon>
        <taxon>Pelagophyceae</taxon>
        <taxon>Pelagomonadales</taxon>
        <taxon>Pelagomonadaceae</taxon>
        <taxon>Chrysophaeum</taxon>
    </lineage>
</organism>
<dbReference type="PROSITE" id="PS50054">
    <property type="entry name" value="TYR_PHOSPHATASE_DUAL"/>
    <property type="match status" value="1"/>
</dbReference>